<evidence type="ECO:0000256" key="1">
    <source>
        <dbReference type="PROSITE-ProRule" id="PRU00325"/>
    </source>
</evidence>
<keyword evidence="1" id="KW-0862">Zinc</keyword>
<gene>
    <name evidence="3" type="ORF">BDA99DRAFT_540748</name>
</gene>
<evidence type="ECO:0000313" key="4">
    <source>
        <dbReference type="Proteomes" id="UP001209540"/>
    </source>
</evidence>
<evidence type="ECO:0000313" key="3">
    <source>
        <dbReference type="EMBL" id="KAI9253497.1"/>
    </source>
</evidence>
<sequence>MIVGHEDNIVKILSFTDPEKQTVYDVLVDVENYLVSCTCVDQQTNASLCKHMYLVRINKVFELVNRVLNISLIRPSQPQPQEQPHFGVILSDEAAPTTTEDLSQESLDRFVDSLEGLNIQIVIPIYSTNRINTNHM</sequence>
<dbReference type="InterPro" id="IPR007527">
    <property type="entry name" value="Znf_SWIM"/>
</dbReference>
<protein>
    <recommendedName>
        <fullName evidence="2">SWIM-type domain-containing protein</fullName>
    </recommendedName>
</protein>
<dbReference type="Proteomes" id="UP001209540">
    <property type="component" value="Unassembled WGS sequence"/>
</dbReference>
<dbReference type="EMBL" id="JAIXMP010000026">
    <property type="protein sequence ID" value="KAI9253497.1"/>
    <property type="molecule type" value="Genomic_DNA"/>
</dbReference>
<evidence type="ECO:0000259" key="2">
    <source>
        <dbReference type="PROSITE" id="PS50966"/>
    </source>
</evidence>
<dbReference type="GO" id="GO:0008270">
    <property type="term" value="F:zinc ion binding"/>
    <property type="evidence" value="ECO:0007669"/>
    <property type="project" value="UniProtKB-KW"/>
</dbReference>
<keyword evidence="4" id="KW-1185">Reference proteome</keyword>
<dbReference type="PROSITE" id="PS50966">
    <property type="entry name" value="ZF_SWIM"/>
    <property type="match status" value="1"/>
</dbReference>
<comment type="caution">
    <text evidence="3">The sequence shown here is derived from an EMBL/GenBank/DDBJ whole genome shotgun (WGS) entry which is preliminary data.</text>
</comment>
<reference evidence="3" key="2">
    <citation type="submission" date="2023-02" db="EMBL/GenBank/DDBJ databases">
        <authorList>
            <consortium name="DOE Joint Genome Institute"/>
            <person name="Mondo S.J."/>
            <person name="Chang Y."/>
            <person name="Wang Y."/>
            <person name="Ahrendt S."/>
            <person name="Andreopoulos W."/>
            <person name="Barry K."/>
            <person name="Beard J."/>
            <person name="Benny G.L."/>
            <person name="Blankenship S."/>
            <person name="Bonito G."/>
            <person name="Cuomo C."/>
            <person name="Desiro A."/>
            <person name="Gervers K.A."/>
            <person name="Hundley H."/>
            <person name="Kuo A."/>
            <person name="LaButti K."/>
            <person name="Lang B.F."/>
            <person name="Lipzen A."/>
            <person name="O'Donnell K."/>
            <person name="Pangilinan J."/>
            <person name="Reynolds N."/>
            <person name="Sandor L."/>
            <person name="Smith M.W."/>
            <person name="Tsang A."/>
            <person name="Grigoriev I.V."/>
            <person name="Stajich J.E."/>
            <person name="Spatafora J.W."/>
        </authorList>
    </citation>
    <scope>NUCLEOTIDE SEQUENCE</scope>
    <source>
        <strain evidence="3">RSA 2281</strain>
    </source>
</reference>
<proteinExistence type="predicted"/>
<reference evidence="3" key="1">
    <citation type="journal article" date="2022" name="IScience">
        <title>Evolution of zygomycete secretomes and the origins of terrestrial fungal ecologies.</title>
        <authorList>
            <person name="Chang Y."/>
            <person name="Wang Y."/>
            <person name="Mondo S."/>
            <person name="Ahrendt S."/>
            <person name="Andreopoulos W."/>
            <person name="Barry K."/>
            <person name="Beard J."/>
            <person name="Benny G.L."/>
            <person name="Blankenship S."/>
            <person name="Bonito G."/>
            <person name="Cuomo C."/>
            <person name="Desiro A."/>
            <person name="Gervers K.A."/>
            <person name="Hundley H."/>
            <person name="Kuo A."/>
            <person name="LaButti K."/>
            <person name="Lang B.F."/>
            <person name="Lipzen A."/>
            <person name="O'Donnell K."/>
            <person name="Pangilinan J."/>
            <person name="Reynolds N."/>
            <person name="Sandor L."/>
            <person name="Smith M.E."/>
            <person name="Tsang A."/>
            <person name="Grigoriev I.V."/>
            <person name="Stajich J.E."/>
            <person name="Spatafora J.W."/>
        </authorList>
    </citation>
    <scope>NUCLEOTIDE SEQUENCE</scope>
    <source>
        <strain evidence="3">RSA 2281</strain>
    </source>
</reference>
<accession>A0AAD5K6U4</accession>
<feature type="domain" description="SWIM-type" evidence="2">
    <location>
        <begin position="24"/>
        <end position="60"/>
    </location>
</feature>
<name>A0AAD5K6U4_9FUNG</name>
<keyword evidence="1" id="KW-0863">Zinc-finger</keyword>
<organism evidence="3 4">
    <name type="scientific">Phascolomyces articulosus</name>
    <dbReference type="NCBI Taxonomy" id="60185"/>
    <lineage>
        <taxon>Eukaryota</taxon>
        <taxon>Fungi</taxon>
        <taxon>Fungi incertae sedis</taxon>
        <taxon>Mucoromycota</taxon>
        <taxon>Mucoromycotina</taxon>
        <taxon>Mucoromycetes</taxon>
        <taxon>Mucorales</taxon>
        <taxon>Lichtheimiaceae</taxon>
        <taxon>Phascolomyces</taxon>
    </lineage>
</organism>
<dbReference type="AlphaFoldDB" id="A0AAD5K6U4"/>
<keyword evidence="1" id="KW-0479">Metal-binding</keyword>